<evidence type="ECO:0000256" key="16">
    <source>
        <dbReference type="ARBA" id="ARBA00023221"/>
    </source>
</evidence>
<evidence type="ECO:0000256" key="15">
    <source>
        <dbReference type="ARBA" id="ARBA00023166"/>
    </source>
</evidence>
<evidence type="ECO:0000256" key="13">
    <source>
        <dbReference type="ARBA" id="ARBA00023098"/>
    </source>
</evidence>
<keyword evidence="10" id="KW-0752">Steroid biosynthesis</keyword>
<evidence type="ECO:0000256" key="3">
    <source>
        <dbReference type="ARBA" id="ARBA00022516"/>
    </source>
</evidence>
<organism evidence="22">
    <name type="scientific">Dunaliella tertiolecta</name>
    <name type="common">Green alga</name>
    <dbReference type="NCBI Taxonomy" id="3047"/>
    <lineage>
        <taxon>Eukaryota</taxon>
        <taxon>Viridiplantae</taxon>
        <taxon>Chlorophyta</taxon>
        <taxon>core chlorophytes</taxon>
        <taxon>Chlorophyceae</taxon>
        <taxon>CS clade</taxon>
        <taxon>Chlamydomonadales</taxon>
        <taxon>Dunaliellaceae</taxon>
        <taxon>Dunaliella</taxon>
    </lineage>
</organism>
<sequence length="384" mass="42346">MLQDRLSGVVSSLQSSWDSSSKEQRWAIGAVAGATGCALIARLFSSGSSSHKRKPSTWELTGGSIARDSVAKEFKQYSASYGADGTGTGITDRERTVQLVDVFYSLVTDIYEWGWGQSFHFSPKLPHKSWEGSEAAHEARIATVLQAKPGDKILDCGCGVGGPMRTISAVSGAHVVGITINDYQVQRAVRHNQKQGLGPLTSVVRGDFTQMPFEAKSFDGAYAIEATCHAPKLEAVYGEIFRVLKPGATFVSYEWVSTPKYNPNNPEHVRIMDEINFGNGLPEMRSWKDAEEAGKKVGFELVWSINLATSSVVCGPWYHRLSKLTYMHHINHCIVSFFDFLRLTPKGMKEVHMMLVRVARSLIAGGESDTFTPMQMLVFRKPAK</sequence>
<keyword evidence="15" id="KW-1207">Sterol metabolism</keyword>
<dbReference type="GO" id="GO:0032259">
    <property type="term" value="P:methylation"/>
    <property type="evidence" value="ECO:0007669"/>
    <property type="project" value="UniProtKB-KW"/>
</dbReference>
<evidence type="ECO:0000256" key="14">
    <source>
        <dbReference type="ARBA" id="ARBA00023136"/>
    </source>
</evidence>
<dbReference type="Pfam" id="PF08241">
    <property type="entry name" value="Methyltransf_11"/>
    <property type="match status" value="1"/>
</dbReference>
<comment type="subcellular location">
    <subcellularLocation>
        <location evidence="1">Microsome membrane</location>
        <topology evidence="1">Single-pass membrane protein</topology>
    </subcellularLocation>
</comment>
<dbReference type="PANTHER" id="PTHR44742">
    <property type="match status" value="1"/>
</dbReference>
<keyword evidence="13" id="KW-0443">Lipid metabolism</keyword>
<dbReference type="FunFam" id="3.40.50.150:FF:000168">
    <property type="entry name" value="Methyltransferase"/>
    <property type="match status" value="1"/>
</dbReference>
<name>A0A7S3QZT3_DUNTE</name>
<dbReference type="EC" id="2.1.1.-" evidence="20"/>
<evidence type="ECO:0000256" key="4">
    <source>
        <dbReference type="ARBA" id="ARBA00022603"/>
    </source>
</evidence>
<evidence type="ECO:0000256" key="1">
    <source>
        <dbReference type="ARBA" id="ARBA00004111"/>
    </source>
</evidence>
<keyword evidence="14" id="KW-0472">Membrane</keyword>
<dbReference type="Gene3D" id="3.40.50.150">
    <property type="entry name" value="Vaccinia Virus protein VP39"/>
    <property type="match status" value="1"/>
</dbReference>
<dbReference type="EMBL" id="HBIP01021991">
    <property type="protein sequence ID" value="CAE0498053.1"/>
    <property type="molecule type" value="Transcribed_RNA"/>
</dbReference>
<evidence type="ECO:0000256" key="12">
    <source>
        <dbReference type="ARBA" id="ARBA00023011"/>
    </source>
</evidence>
<evidence type="ECO:0000256" key="9">
    <source>
        <dbReference type="ARBA" id="ARBA00022848"/>
    </source>
</evidence>
<keyword evidence="7" id="KW-0812">Transmembrane</keyword>
<dbReference type="AlphaFoldDB" id="A0A7S3QZT3"/>
<keyword evidence="9" id="KW-0492">Microsome</keyword>
<dbReference type="GO" id="GO:0030797">
    <property type="term" value="F:24-methylenesterol C-methyltransferase activity"/>
    <property type="evidence" value="ECO:0007669"/>
    <property type="project" value="UniProtKB-EC"/>
</dbReference>
<keyword evidence="5 19" id="KW-0808">Transferase</keyword>
<evidence type="ECO:0000256" key="7">
    <source>
        <dbReference type="ARBA" id="ARBA00022692"/>
    </source>
</evidence>
<keyword evidence="4 19" id="KW-0489">Methyltransferase</keyword>
<keyword evidence="11" id="KW-1133">Transmembrane helix</keyword>
<dbReference type="InterPro" id="IPR029063">
    <property type="entry name" value="SAM-dependent_MTases_sf"/>
</dbReference>
<keyword evidence="12" id="KW-0756">Sterol biosynthesis</keyword>
<dbReference type="GO" id="GO:0016126">
    <property type="term" value="P:sterol biosynthetic process"/>
    <property type="evidence" value="ECO:0007669"/>
    <property type="project" value="UniProtKB-KW"/>
</dbReference>
<keyword evidence="6 19" id="KW-0949">S-adenosyl-L-methionine</keyword>
<comment type="similarity">
    <text evidence="19 20">Belongs to the class I-like SAM-binding methyltransferase superfamily. Erg6/SMT family.</text>
</comment>
<keyword evidence="8" id="KW-0256">Endoplasmic reticulum</keyword>
<evidence type="ECO:0000259" key="21">
    <source>
        <dbReference type="PROSITE" id="PS51685"/>
    </source>
</evidence>
<evidence type="ECO:0000313" key="22">
    <source>
        <dbReference type="EMBL" id="CAE0498053.1"/>
    </source>
</evidence>
<evidence type="ECO:0000256" key="6">
    <source>
        <dbReference type="ARBA" id="ARBA00022691"/>
    </source>
</evidence>
<evidence type="ECO:0000256" key="2">
    <source>
        <dbReference type="ARBA" id="ARBA00004938"/>
    </source>
</evidence>
<dbReference type="CDD" id="cd02440">
    <property type="entry name" value="AdoMet_MTases"/>
    <property type="match status" value="1"/>
</dbReference>
<evidence type="ECO:0000256" key="20">
    <source>
        <dbReference type="RuleBase" id="RU362025"/>
    </source>
</evidence>
<evidence type="ECO:0000256" key="11">
    <source>
        <dbReference type="ARBA" id="ARBA00022989"/>
    </source>
</evidence>
<dbReference type="InterPro" id="IPR013216">
    <property type="entry name" value="Methyltransf_11"/>
</dbReference>
<evidence type="ECO:0000256" key="10">
    <source>
        <dbReference type="ARBA" id="ARBA00022955"/>
    </source>
</evidence>
<evidence type="ECO:0000256" key="17">
    <source>
        <dbReference type="ARBA" id="ARBA00051352"/>
    </source>
</evidence>
<gene>
    <name evidence="22" type="ORF">DTER00134_LOCUS13126</name>
</gene>
<comment type="pathway">
    <text evidence="2">Steroid biosynthesis; sterol biosynthesis.</text>
</comment>
<evidence type="ECO:0000256" key="5">
    <source>
        <dbReference type="ARBA" id="ARBA00022679"/>
    </source>
</evidence>
<keyword evidence="3" id="KW-0444">Lipid biosynthesis</keyword>
<dbReference type="Pfam" id="PF08498">
    <property type="entry name" value="Sterol_MT_C"/>
    <property type="match status" value="1"/>
</dbReference>
<reference evidence="22" key="1">
    <citation type="submission" date="2021-01" db="EMBL/GenBank/DDBJ databases">
        <authorList>
            <person name="Corre E."/>
            <person name="Pelletier E."/>
            <person name="Niang G."/>
            <person name="Scheremetjew M."/>
            <person name="Finn R."/>
            <person name="Kale V."/>
            <person name="Holt S."/>
            <person name="Cochrane G."/>
            <person name="Meng A."/>
            <person name="Brown T."/>
            <person name="Cohen L."/>
        </authorList>
    </citation>
    <scope>NUCLEOTIDE SEQUENCE</scope>
    <source>
        <strain evidence="22">CCMP1320</strain>
    </source>
</reference>
<dbReference type="PANTHER" id="PTHR44742:SF2">
    <property type="entry name" value="24-METHYLENESTEROL C-METHYLTRANSFERASE 2"/>
    <property type="match status" value="1"/>
</dbReference>
<proteinExistence type="inferred from homology"/>
<comment type="function">
    <text evidence="18">Catalyzes the methyl transfer from S-adenosyl-methionine to the methylene group of 24-methylene lophenol to form 24-ethylidene lophenol.</text>
</comment>
<comment type="catalytic activity">
    <reaction evidence="17">
        <text>24-methylidenelophenol + S-adenosyl-L-methionine = (Z)-24-ethylidenelophenol + S-adenosyl-L-homocysteine + H(+)</text>
        <dbReference type="Rhea" id="RHEA:21044"/>
        <dbReference type="ChEBI" id="CHEBI:15378"/>
        <dbReference type="ChEBI" id="CHEBI:29107"/>
        <dbReference type="ChEBI" id="CHEBI:33203"/>
        <dbReference type="ChEBI" id="CHEBI:57856"/>
        <dbReference type="ChEBI" id="CHEBI:59789"/>
        <dbReference type="EC" id="2.1.1.143"/>
    </reaction>
</comment>
<dbReference type="PROSITE" id="PS51685">
    <property type="entry name" value="SAM_MT_ERG6_SMT"/>
    <property type="match status" value="1"/>
</dbReference>
<evidence type="ECO:0000256" key="18">
    <source>
        <dbReference type="ARBA" id="ARBA00057056"/>
    </source>
</evidence>
<dbReference type="InterPro" id="IPR030384">
    <property type="entry name" value="MeTrfase_SMT"/>
</dbReference>
<dbReference type="InterPro" id="IPR013705">
    <property type="entry name" value="Sterol_MeTrfase_C"/>
</dbReference>
<feature type="domain" description="SAM-dependent methyltransferase Erg6/SMT-type" evidence="21">
    <location>
        <begin position="103"/>
        <end position="382"/>
    </location>
</feature>
<accession>A0A7S3QZT3</accession>
<evidence type="ECO:0000256" key="19">
    <source>
        <dbReference type="PROSITE-ProRule" id="PRU01022"/>
    </source>
</evidence>
<protein>
    <recommendedName>
        <fullName evidence="20">Methyltransferase</fullName>
        <ecNumber evidence="20">2.1.1.-</ecNumber>
    </recommendedName>
</protein>
<keyword evidence="16" id="KW-0753">Steroid metabolism</keyword>
<evidence type="ECO:0000256" key="8">
    <source>
        <dbReference type="ARBA" id="ARBA00022824"/>
    </source>
</evidence>
<dbReference type="SUPFAM" id="SSF53335">
    <property type="entry name" value="S-adenosyl-L-methionine-dependent methyltransferases"/>
    <property type="match status" value="1"/>
</dbReference>